<evidence type="ECO:0000313" key="11">
    <source>
        <dbReference type="Proteomes" id="UP000527143"/>
    </source>
</evidence>
<dbReference type="InterPro" id="IPR044862">
    <property type="entry name" value="Pro_4_hyd_alph_FE2OG_OXY"/>
</dbReference>
<dbReference type="AlphaFoldDB" id="A0A840YHQ1"/>
<dbReference type="GO" id="GO:0004656">
    <property type="term" value="F:procollagen-proline 4-dioxygenase activity"/>
    <property type="evidence" value="ECO:0007669"/>
    <property type="project" value="UniProtKB-EC"/>
</dbReference>
<keyword evidence="8" id="KW-0325">Glycoprotein</keyword>
<dbReference type="Pfam" id="PF13640">
    <property type="entry name" value="2OG-FeII_Oxy_3"/>
    <property type="match status" value="1"/>
</dbReference>
<evidence type="ECO:0000256" key="8">
    <source>
        <dbReference type="ARBA" id="ARBA00023180"/>
    </source>
</evidence>
<dbReference type="Gene3D" id="2.60.120.620">
    <property type="entry name" value="q2cbj1_9rhob like domain"/>
    <property type="match status" value="1"/>
</dbReference>
<proteinExistence type="predicted"/>
<comment type="caution">
    <text evidence="10">The sequence shown here is derived from an EMBL/GenBank/DDBJ whole genome shotgun (WGS) entry which is preliminary data.</text>
</comment>
<dbReference type="GO" id="GO:0005506">
    <property type="term" value="F:iron ion binding"/>
    <property type="evidence" value="ECO:0007669"/>
    <property type="project" value="InterPro"/>
</dbReference>
<dbReference type="PANTHER" id="PTHR10869:SF246">
    <property type="entry name" value="TRANSMEMBRANE PROLYL 4-HYDROXYLASE"/>
    <property type="match status" value="1"/>
</dbReference>
<dbReference type="SMART" id="SM00702">
    <property type="entry name" value="P4Hc"/>
    <property type="match status" value="1"/>
</dbReference>
<dbReference type="InterPro" id="IPR005123">
    <property type="entry name" value="Oxoglu/Fe-dep_dioxygenase_dom"/>
</dbReference>
<dbReference type="GO" id="GO:0031418">
    <property type="term" value="F:L-ascorbic acid binding"/>
    <property type="evidence" value="ECO:0007669"/>
    <property type="project" value="UniProtKB-KW"/>
</dbReference>
<keyword evidence="2" id="KW-0479">Metal-binding</keyword>
<dbReference type="SUPFAM" id="SSF81901">
    <property type="entry name" value="HCP-like"/>
    <property type="match status" value="1"/>
</dbReference>
<dbReference type="InterPro" id="IPR011990">
    <property type="entry name" value="TPR-like_helical_dom_sf"/>
</dbReference>
<evidence type="ECO:0000256" key="1">
    <source>
        <dbReference type="ARBA" id="ARBA00001961"/>
    </source>
</evidence>
<dbReference type="RefSeq" id="WP_246352237.1">
    <property type="nucleotide sequence ID" value="NZ_JACIJF010000003.1"/>
</dbReference>
<dbReference type="Gene3D" id="1.25.40.10">
    <property type="entry name" value="Tetratricopeptide repeat domain"/>
    <property type="match status" value="1"/>
</dbReference>
<evidence type="ECO:0000256" key="5">
    <source>
        <dbReference type="ARBA" id="ARBA00022964"/>
    </source>
</evidence>
<keyword evidence="4" id="KW-0847">Vitamin C</keyword>
<sequence length="328" mass="35100">MTNQMPIGGRAEILAQNGRVPEALALLHDAAASKDPDACFSLALWHLAGRFVPRDLARTRAYLRAARELGDADAAAMEIALTANGTGAPADWSGALRLLRGAALRNSTAAAELKLVEAMDLADDGKPTRLPKAEQLVPDGAVIRFQNLLTAGECELIAQAAAGWLEPAVVVDPRTGQQVRHPHRTSDGAVLGPTRETLPIRAINQRIAAISGTATEQGEALIVLRYAPGQEFRPHLDALPNTHNQRVITVLVYLNDTNGGETRFPTYGLDVKPRMGDAILFRNTLPGGSPDPRAIHAGAPVTQGVKWLATRWIRARPFDVWSGPESAA</sequence>
<dbReference type="InterPro" id="IPR006620">
    <property type="entry name" value="Pro_4_hyd_alph"/>
</dbReference>
<dbReference type="EMBL" id="JACIJF010000003">
    <property type="protein sequence ID" value="MBB5710348.1"/>
    <property type="molecule type" value="Genomic_DNA"/>
</dbReference>
<dbReference type="InterPro" id="IPR006597">
    <property type="entry name" value="Sel1-like"/>
</dbReference>
<evidence type="ECO:0000256" key="6">
    <source>
        <dbReference type="ARBA" id="ARBA00023002"/>
    </source>
</evidence>
<evidence type="ECO:0000256" key="4">
    <source>
        <dbReference type="ARBA" id="ARBA00022896"/>
    </source>
</evidence>
<name>A0A840YHQ1_9SPHN</name>
<keyword evidence="3" id="KW-0256">Endoplasmic reticulum</keyword>
<dbReference type="EC" id="1.14.11.2" evidence="10"/>
<feature type="domain" description="Fe2OG dioxygenase" evidence="9">
    <location>
        <begin position="217"/>
        <end position="315"/>
    </location>
</feature>
<keyword evidence="7" id="KW-0408">Iron</keyword>
<reference evidence="10 11" key="1">
    <citation type="submission" date="2020-08" db="EMBL/GenBank/DDBJ databases">
        <title>Genomic Encyclopedia of Type Strains, Phase IV (KMG-IV): sequencing the most valuable type-strain genomes for metagenomic binning, comparative biology and taxonomic classification.</title>
        <authorList>
            <person name="Goeker M."/>
        </authorList>
    </citation>
    <scope>NUCLEOTIDE SEQUENCE [LARGE SCALE GENOMIC DNA]</scope>
    <source>
        <strain evidence="10 11">DSM 26736</strain>
    </source>
</reference>
<evidence type="ECO:0000259" key="9">
    <source>
        <dbReference type="PROSITE" id="PS51471"/>
    </source>
</evidence>
<gene>
    <name evidence="10" type="ORF">FHT02_001576</name>
</gene>
<comment type="cofactor">
    <cofactor evidence="1">
        <name>L-ascorbate</name>
        <dbReference type="ChEBI" id="CHEBI:38290"/>
    </cofactor>
</comment>
<dbReference type="Proteomes" id="UP000527143">
    <property type="component" value="Unassembled WGS sequence"/>
</dbReference>
<keyword evidence="11" id="KW-1185">Reference proteome</keyword>
<evidence type="ECO:0000256" key="2">
    <source>
        <dbReference type="ARBA" id="ARBA00022723"/>
    </source>
</evidence>
<keyword evidence="5" id="KW-0223">Dioxygenase</keyword>
<organism evidence="10 11">
    <name type="scientific">Sphingomonas xinjiangensis</name>
    <dbReference type="NCBI Taxonomy" id="643568"/>
    <lineage>
        <taxon>Bacteria</taxon>
        <taxon>Pseudomonadati</taxon>
        <taxon>Pseudomonadota</taxon>
        <taxon>Alphaproteobacteria</taxon>
        <taxon>Sphingomonadales</taxon>
        <taxon>Sphingomonadaceae</taxon>
        <taxon>Sphingomonas</taxon>
    </lineage>
</organism>
<protein>
    <submittedName>
        <fullName evidence="10">Prolyl 4-hydroxylase</fullName>
        <ecNumber evidence="10">1.14.11.2</ecNumber>
    </submittedName>
</protein>
<dbReference type="InterPro" id="IPR045054">
    <property type="entry name" value="P4HA-like"/>
</dbReference>
<dbReference type="PANTHER" id="PTHR10869">
    <property type="entry name" value="PROLYL 4-HYDROXYLASE ALPHA SUBUNIT"/>
    <property type="match status" value="1"/>
</dbReference>
<accession>A0A840YHQ1</accession>
<dbReference type="SMART" id="SM00671">
    <property type="entry name" value="SEL1"/>
    <property type="match status" value="1"/>
</dbReference>
<evidence type="ECO:0000313" key="10">
    <source>
        <dbReference type="EMBL" id="MBB5710348.1"/>
    </source>
</evidence>
<evidence type="ECO:0000256" key="3">
    <source>
        <dbReference type="ARBA" id="ARBA00022824"/>
    </source>
</evidence>
<evidence type="ECO:0000256" key="7">
    <source>
        <dbReference type="ARBA" id="ARBA00023004"/>
    </source>
</evidence>
<dbReference type="PROSITE" id="PS51471">
    <property type="entry name" value="FE2OG_OXY"/>
    <property type="match status" value="1"/>
</dbReference>
<keyword evidence="6 10" id="KW-0560">Oxidoreductase</keyword>